<sequence length="1017" mass="112690">MGPRTNSSASTGNNGAASGSGNQISADSETPVPAEPVVVTLTETPTPSTPTKEKSPSPEPSKPPAVVNTPVANTSSDDSKDASLVSISPTPIENYTTPRSTREVNASPLQPQIEKYAEETAAEEEEPIIMDDGVAPEEAAVAEPEREREPSVEPISLNETVEELVVETPVEEARPESELSDSLKQEELEKDEDVDEQELLEEENQPNGHIPSEIEEGELRDDDDDESTVADSGTDDQDDPTSAKGKIKYDRDTLLMIGSQHNYNNFKVAEHGLPDLAKDTLNNHHIKSHGPLMNKNSPGGPRDYGRGARGMPNQNKGPMMPPALSHMRSVMGPMQWGGGIMIPPPPPRVQPKVQLTLQREEVKLHKAENAWKPSTLKRGPHSHAAEPATGEEGIMVESIVKKTRGILNKLTPDNFDKLVNKFMELQLEDKDERISSVISVVFEKAIDEPSFSAAYAKMVHTVCKTSLETSKKFRKQILDQCQKEFQKSNSDEAEIKDVEQKLEEATDDESREQLKLELEEKKFTSRRRSLGNVRFIGELYKLQMLTPKIMVECVHLLLYSPDEENLECLCKLLATVGQKLDMQLKSLEDLAQRGDKPKFIPENKWMDRIFKQLETLSGNKKLSSRIRFAILDVVELRQNDWKPRRDTNAPKTIEEVRKEAYRQEMEEKRQINNLPPVQNNYGGGGDRDHRGGDRGGDRGGGGGGGGGGSRLPGNQPQKKGDWTTVSKASRFQTMGPKKTEPAGTGGTPIFGPPSFGGQWGQSKAQSGPPSGPSQPSRPQHEVPPRFLNRFQNLAVADDSSRSSNKGNQNSVETQGFRKQIPPMFPPQQQQAPPQLLPATSPPMSSNSSAANSRPVSPKDSSETFTADTSESVKNIFQEYLSCHKFDDTLHWIKTRFPGGKIDEFVEEMSRQVSEMSKEVEQKGAGMLLRLLIRNKEIPKETVIKLMAQGVMEDLPDIMIDVPKYVYLDLMVLDDCVSNSFLVEIFYEESNLDWLVKVGDRLIQNEDCGESGELPLTL</sequence>
<feature type="compositionally biased region" description="Low complexity" evidence="5">
    <location>
        <begin position="1"/>
        <end position="50"/>
    </location>
</feature>
<keyword evidence="4" id="KW-0175">Coiled coil</keyword>
<organism evidence="7 8">
    <name type="scientific">Orchesella cincta</name>
    <name type="common">Springtail</name>
    <name type="synonym">Podura cincta</name>
    <dbReference type="NCBI Taxonomy" id="48709"/>
    <lineage>
        <taxon>Eukaryota</taxon>
        <taxon>Metazoa</taxon>
        <taxon>Ecdysozoa</taxon>
        <taxon>Arthropoda</taxon>
        <taxon>Hexapoda</taxon>
        <taxon>Collembola</taxon>
        <taxon>Entomobryomorpha</taxon>
        <taxon>Entomobryoidea</taxon>
        <taxon>Orchesellidae</taxon>
        <taxon>Orchesellinae</taxon>
        <taxon>Orchesella</taxon>
    </lineage>
</organism>
<dbReference type="PANTHER" id="PTHR23253">
    <property type="entry name" value="EUKARYOTIC TRANSLATION INITIATION FACTOR 4 GAMMA"/>
    <property type="match status" value="1"/>
</dbReference>
<dbReference type="AlphaFoldDB" id="A0A1D2NDR0"/>
<dbReference type="PROSITE" id="PS51366">
    <property type="entry name" value="MI"/>
    <property type="match status" value="1"/>
</dbReference>
<dbReference type="OrthoDB" id="514777at2759"/>
<comment type="caution">
    <text evidence="7">The sequence shown here is derived from an EMBL/GenBank/DDBJ whole genome shotgun (WGS) entry which is preliminary data.</text>
</comment>
<dbReference type="SMART" id="SM00543">
    <property type="entry name" value="MIF4G"/>
    <property type="match status" value="1"/>
</dbReference>
<dbReference type="SUPFAM" id="SSF48371">
    <property type="entry name" value="ARM repeat"/>
    <property type="match status" value="2"/>
</dbReference>
<feature type="compositionally biased region" description="Acidic residues" evidence="5">
    <location>
        <begin position="120"/>
        <end position="129"/>
    </location>
</feature>
<name>A0A1D2NDR0_ORCCI</name>
<accession>A0A1D2NDR0</accession>
<keyword evidence="8" id="KW-1185">Reference proteome</keyword>
<feature type="region of interest" description="Disordered" evidence="5">
    <location>
        <begin position="1"/>
        <end position="247"/>
    </location>
</feature>
<dbReference type="Pfam" id="PF02854">
    <property type="entry name" value="MIF4G"/>
    <property type="match status" value="1"/>
</dbReference>
<feature type="compositionally biased region" description="Basic and acidic residues" evidence="5">
    <location>
        <begin position="685"/>
        <end position="697"/>
    </location>
</feature>
<dbReference type="STRING" id="48709.A0A1D2NDR0"/>
<evidence type="ECO:0000256" key="1">
    <source>
        <dbReference type="ARBA" id="ARBA00005775"/>
    </source>
</evidence>
<dbReference type="GO" id="GO:0016281">
    <property type="term" value="C:eukaryotic translation initiation factor 4F complex"/>
    <property type="evidence" value="ECO:0007669"/>
    <property type="project" value="TreeGrafter"/>
</dbReference>
<feature type="region of interest" description="Disordered" evidence="5">
    <location>
        <begin position="664"/>
        <end position="783"/>
    </location>
</feature>
<proteinExistence type="inferred from homology"/>
<feature type="compositionally biased region" description="Low complexity" evidence="5">
    <location>
        <begin position="826"/>
        <end position="857"/>
    </location>
</feature>
<dbReference type="InterPro" id="IPR016024">
    <property type="entry name" value="ARM-type_fold"/>
</dbReference>
<gene>
    <name evidence="7" type="ORF">Ocin01_03296</name>
</gene>
<evidence type="ECO:0000313" key="8">
    <source>
        <dbReference type="Proteomes" id="UP000094527"/>
    </source>
</evidence>
<feature type="region of interest" description="Disordered" evidence="5">
    <location>
        <begin position="796"/>
        <end position="867"/>
    </location>
</feature>
<evidence type="ECO:0000256" key="4">
    <source>
        <dbReference type="SAM" id="Coils"/>
    </source>
</evidence>
<dbReference type="EMBL" id="LJIJ01000076">
    <property type="protein sequence ID" value="ODN03377.1"/>
    <property type="molecule type" value="Genomic_DNA"/>
</dbReference>
<feature type="compositionally biased region" description="Polar residues" evidence="5">
    <location>
        <begin position="712"/>
        <end position="732"/>
    </location>
</feature>
<dbReference type="Gene3D" id="1.25.40.180">
    <property type="match status" value="2"/>
</dbReference>
<evidence type="ECO:0000256" key="3">
    <source>
        <dbReference type="ARBA" id="ARBA00022917"/>
    </source>
</evidence>
<evidence type="ECO:0000256" key="5">
    <source>
        <dbReference type="SAM" id="MobiDB-lite"/>
    </source>
</evidence>
<feature type="compositionally biased region" description="Polar residues" evidence="5">
    <location>
        <begin position="671"/>
        <end position="680"/>
    </location>
</feature>
<feature type="compositionally biased region" description="Acidic residues" evidence="5">
    <location>
        <begin position="188"/>
        <end position="204"/>
    </location>
</feature>
<feature type="coiled-coil region" evidence="4">
    <location>
        <begin position="488"/>
        <end position="522"/>
    </location>
</feature>
<feature type="compositionally biased region" description="Polar residues" evidence="5">
    <location>
        <begin position="85"/>
        <end position="110"/>
    </location>
</feature>
<evidence type="ECO:0000259" key="6">
    <source>
        <dbReference type="PROSITE" id="PS51366"/>
    </source>
</evidence>
<keyword evidence="2 7" id="KW-0396">Initiation factor</keyword>
<feature type="compositionally biased region" description="Acidic residues" evidence="5">
    <location>
        <begin position="213"/>
        <end position="239"/>
    </location>
</feature>
<evidence type="ECO:0000256" key="2">
    <source>
        <dbReference type="ARBA" id="ARBA00022540"/>
    </source>
</evidence>
<protein>
    <submittedName>
        <fullName evidence="7">Eukaryotic translation initiation factor 4 gamma 3</fullName>
    </submittedName>
</protein>
<feature type="domain" description="MI" evidence="6">
    <location>
        <begin position="867"/>
        <end position="991"/>
    </location>
</feature>
<feature type="compositionally biased region" description="Polar residues" evidence="5">
    <location>
        <begin position="801"/>
        <end position="813"/>
    </location>
</feature>
<dbReference type="PANTHER" id="PTHR23253:SF9">
    <property type="entry name" value="EUKARYOTIC TRANSLATION INITIATION FACTOR 4 GAMMA 2"/>
    <property type="match status" value="1"/>
</dbReference>
<feature type="compositionally biased region" description="Gly residues" evidence="5">
    <location>
        <begin position="698"/>
        <end position="710"/>
    </location>
</feature>
<dbReference type="InterPro" id="IPR003890">
    <property type="entry name" value="MIF4G-like_typ-3"/>
</dbReference>
<keyword evidence="3" id="KW-0648">Protein biosynthesis</keyword>
<dbReference type="InterPro" id="IPR003891">
    <property type="entry name" value="Initiation_fac_eIF4g_MI"/>
</dbReference>
<dbReference type="Proteomes" id="UP000094527">
    <property type="component" value="Unassembled WGS sequence"/>
</dbReference>
<dbReference type="GO" id="GO:0003729">
    <property type="term" value="F:mRNA binding"/>
    <property type="evidence" value="ECO:0007669"/>
    <property type="project" value="TreeGrafter"/>
</dbReference>
<comment type="similarity">
    <text evidence="1">Belongs to the eukaryotic initiation factor 4G family.</text>
</comment>
<dbReference type="GO" id="GO:0003743">
    <property type="term" value="F:translation initiation factor activity"/>
    <property type="evidence" value="ECO:0007669"/>
    <property type="project" value="UniProtKB-KW"/>
</dbReference>
<feature type="compositionally biased region" description="Low complexity" evidence="5">
    <location>
        <begin position="760"/>
        <end position="777"/>
    </location>
</feature>
<reference evidence="7 8" key="1">
    <citation type="journal article" date="2016" name="Genome Biol. Evol.">
        <title>Gene Family Evolution Reflects Adaptation to Soil Environmental Stressors in the Genome of the Collembolan Orchesella cincta.</title>
        <authorList>
            <person name="Faddeeva-Vakhrusheva A."/>
            <person name="Derks M.F."/>
            <person name="Anvar S.Y."/>
            <person name="Agamennone V."/>
            <person name="Suring W."/>
            <person name="Smit S."/>
            <person name="van Straalen N.M."/>
            <person name="Roelofs D."/>
        </authorList>
    </citation>
    <scope>NUCLEOTIDE SEQUENCE [LARGE SCALE GENOMIC DNA]</scope>
    <source>
        <tissue evidence="7">Mixed pool</tissue>
    </source>
</reference>
<evidence type="ECO:0000313" key="7">
    <source>
        <dbReference type="EMBL" id="ODN03377.1"/>
    </source>
</evidence>
<feature type="compositionally biased region" description="Basic and acidic residues" evidence="5">
    <location>
        <begin position="171"/>
        <end position="187"/>
    </location>
</feature>